<reference evidence="3 4" key="1">
    <citation type="submission" date="2016-10" db="EMBL/GenBank/DDBJ databases">
        <title>Draft Genome sequence of Roseomonas sp. strain M3.</title>
        <authorList>
            <person name="Subhash Y."/>
            <person name="Lee S."/>
        </authorList>
    </citation>
    <scope>NUCLEOTIDE SEQUENCE [LARGE SCALE GENOMIC DNA]</scope>
    <source>
        <strain evidence="3 4">M3</strain>
    </source>
</reference>
<protein>
    <submittedName>
        <fullName evidence="3">4-hydroxyphenylacetate 3-monooxygenase</fullName>
    </submittedName>
</protein>
<dbReference type="PANTHER" id="PTHR30466:SF1">
    <property type="entry name" value="FMN REDUCTASE (NADH) RUTF"/>
    <property type="match status" value="1"/>
</dbReference>
<comment type="caution">
    <text evidence="3">The sequence shown here is derived from an EMBL/GenBank/DDBJ whole genome shotgun (WGS) entry which is preliminary data.</text>
</comment>
<dbReference type="AlphaFoldDB" id="A0A1V2H5D7"/>
<dbReference type="GO" id="GO:0042602">
    <property type="term" value="F:riboflavin reductase (NADPH) activity"/>
    <property type="evidence" value="ECO:0007669"/>
    <property type="project" value="TreeGrafter"/>
</dbReference>
<dbReference type="PANTHER" id="PTHR30466">
    <property type="entry name" value="FLAVIN REDUCTASE"/>
    <property type="match status" value="1"/>
</dbReference>
<evidence type="ECO:0000256" key="1">
    <source>
        <dbReference type="ARBA" id="ARBA00023002"/>
    </source>
</evidence>
<dbReference type="GO" id="GO:0004497">
    <property type="term" value="F:monooxygenase activity"/>
    <property type="evidence" value="ECO:0007669"/>
    <property type="project" value="UniProtKB-KW"/>
</dbReference>
<sequence>MPMPVSRPDFREAMARLGAAVNVITSDGPGGRAGLTASAVCSVTDDPATLLVCINRNSTQYAAFKANGVLCVNVLAGGQQAISNHFAGATGAATAEQRFEIGAWSRLETGAPVLDGAAVSLDCVIDEVLEKGTHGVFFAAIRAIRLGDKAPALIWWQRDYHHLPHPAA</sequence>
<gene>
    <name evidence="3" type="ORF">BKE38_07185</name>
</gene>
<dbReference type="Proteomes" id="UP000188879">
    <property type="component" value="Unassembled WGS sequence"/>
</dbReference>
<name>A0A1V2H5D7_9PROT</name>
<evidence type="ECO:0000259" key="2">
    <source>
        <dbReference type="SMART" id="SM00903"/>
    </source>
</evidence>
<dbReference type="InterPro" id="IPR002563">
    <property type="entry name" value="Flavin_Rdtase-like_dom"/>
</dbReference>
<dbReference type="InterPro" id="IPR012349">
    <property type="entry name" value="Split_barrel_FMN-bd"/>
</dbReference>
<dbReference type="OrthoDB" id="9789254at2"/>
<evidence type="ECO:0000313" key="3">
    <source>
        <dbReference type="EMBL" id="ONG56037.1"/>
    </source>
</evidence>
<proteinExistence type="predicted"/>
<dbReference type="GO" id="GO:0010181">
    <property type="term" value="F:FMN binding"/>
    <property type="evidence" value="ECO:0007669"/>
    <property type="project" value="InterPro"/>
</dbReference>
<evidence type="ECO:0000313" key="4">
    <source>
        <dbReference type="Proteomes" id="UP000188879"/>
    </source>
</evidence>
<dbReference type="GO" id="GO:0006208">
    <property type="term" value="P:pyrimidine nucleobase catabolic process"/>
    <property type="evidence" value="ECO:0007669"/>
    <property type="project" value="TreeGrafter"/>
</dbReference>
<keyword evidence="4" id="KW-1185">Reference proteome</keyword>
<dbReference type="InterPro" id="IPR050268">
    <property type="entry name" value="NADH-dep_flavin_reductase"/>
</dbReference>
<dbReference type="SUPFAM" id="SSF50475">
    <property type="entry name" value="FMN-binding split barrel"/>
    <property type="match status" value="1"/>
</dbReference>
<dbReference type="EMBL" id="MLCO01000055">
    <property type="protein sequence ID" value="ONG56037.1"/>
    <property type="molecule type" value="Genomic_DNA"/>
</dbReference>
<accession>A0A1V2H5D7</accession>
<keyword evidence="1" id="KW-0560">Oxidoreductase</keyword>
<organism evidence="3 4">
    <name type="scientific">Teichococcus deserti</name>
    <dbReference type="NCBI Taxonomy" id="1817963"/>
    <lineage>
        <taxon>Bacteria</taxon>
        <taxon>Pseudomonadati</taxon>
        <taxon>Pseudomonadota</taxon>
        <taxon>Alphaproteobacteria</taxon>
        <taxon>Acetobacterales</taxon>
        <taxon>Roseomonadaceae</taxon>
        <taxon>Roseomonas</taxon>
    </lineage>
</organism>
<dbReference type="Pfam" id="PF01613">
    <property type="entry name" value="Flavin_Reduct"/>
    <property type="match status" value="1"/>
</dbReference>
<feature type="domain" description="Flavin reductase like" evidence="2">
    <location>
        <begin position="14"/>
        <end position="162"/>
    </location>
</feature>
<keyword evidence="3" id="KW-0503">Monooxygenase</keyword>
<dbReference type="Gene3D" id="2.30.110.10">
    <property type="entry name" value="Electron Transport, Fmn-binding Protein, Chain A"/>
    <property type="match status" value="1"/>
</dbReference>
<dbReference type="SMART" id="SM00903">
    <property type="entry name" value="Flavin_Reduct"/>
    <property type="match status" value="1"/>
</dbReference>